<dbReference type="GO" id="GO:0005886">
    <property type="term" value="C:plasma membrane"/>
    <property type="evidence" value="ECO:0007669"/>
    <property type="project" value="UniProtKB-SubCell"/>
</dbReference>
<proteinExistence type="predicted"/>
<feature type="domain" description="PilZ" evidence="8">
    <location>
        <begin position="217"/>
        <end position="293"/>
    </location>
</feature>
<reference evidence="9 10" key="1">
    <citation type="submission" date="2012-04" db="EMBL/GenBank/DDBJ databases">
        <title>The Genome Sequence of Afipia broomeae ATCC 49717.</title>
        <authorList>
            <consortium name="The Broad Institute Genome Sequencing Platform"/>
            <person name="Earl A."/>
            <person name="Ward D."/>
            <person name="Feldgarden M."/>
            <person name="Gevers D."/>
            <person name="Huys G."/>
            <person name="Walker B."/>
            <person name="Young S.K."/>
            <person name="Zeng Q."/>
            <person name="Gargeya S."/>
            <person name="Fitzgerald M."/>
            <person name="Haas B."/>
            <person name="Abouelleil A."/>
            <person name="Alvarado L."/>
            <person name="Arachchi H.M."/>
            <person name="Berlin A."/>
            <person name="Chapman S.B."/>
            <person name="Goldberg J."/>
            <person name="Griggs A."/>
            <person name="Gujja S."/>
            <person name="Hansen M."/>
            <person name="Howarth C."/>
            <person name="Imamovic A."/>
            <person name="Larimer J."/>
            <person name="McCowen C."/>
            <person name="Montmayeur A."/>
            <person name="Murphy C."/>
            <person name="Neiman D."/>
            <person name="Pearson M."/>
            <person name="Priest M."/>
            <person name="Roberts A."/>
            <person name="Saif S."/>
            <person name="Shea T."/>
            <person name="Sisk P."/>
            <person name="Sykes S."/>
            <person name="Wortman J."/>
            <person name="Nusbaum C."/>
            <person name="Birren B."/>
        </authorList>
    </citation>
    <scope>NUCLEOTIDE SEQUENCE [LARGE SCALE GENOMIC DNA]</scope>
    <source>
        <strain evidence="9 10">ATCC 49717</strain>
    </source>
</reference>
<dbReference type="EMBL" id="AGWX01000001">
    <property type="protein sequence ID" value="EKS42158.1"/>
    <property type="molecule type" value="Genomic_DNA"/>
</dbReference>
<protein>
    <submittedName>
        <fullName evidence="9">Uncharacterized protein</fullName>
    </submittedName>
</protein>
<dbReference type="HOGENOM" id="CLU_942115_0_0_5"/>
<evidence type="ECO:0000313" key="9">
    <source>
        <dbReference type="EMBL" id="EKS42158.1"/>
    </source>
</evidence>
<comment type="caution">
    <text evidence="9">The sequence shown here is derived from an EMBL/GenBank/DDBJ whole genome shotgun (WGS) entry which is preliminary data.</text>
</comment>
<dbReference type="AlphaFoldDB" id="K8PUU8"/>
<dbReference type="eggNOG" id="COG3706">
    <property type="taxonomic scope" value="Bacteria"/>
</dbReference>
<dbReference type="InterPro" id="IPR011577">
    <property type="entry name" value="Cyt_b561_bac/Ni-Hgenase"/>
</dbReference>
<comment type="subcellular location">
    <subcellularLocation>
        <location evidence="1">Cell membrane</location>
        <topology evidence="1">Multi-pass membrane protein</topology>
    </subcellularLocation>
</comment>
<keyword evidence="3 6" id="KW-0812">Transmembrane</keyword>
<feature type="transmembrane region" description="Helical" evidence="6">
    <location>
        <begin position="161"/>
        <end position="178"/>
    </location>
</feature>
<dbReference type="Gene3D" id="1.20.950.20">
    <property type="entry name" value="Transmembrane di-heme cytochromes, Chain C"/>
    <property type="match status" value="1"/>
</dbReference>
<dbReference type="InterPro" id="IPR009875">
    <property type="entry name" value="PilZ_domain"/>
</dbReference>
<organism evidence="9 10">
    <name type="scientific">Afipia broomeae ATCC 49717</name>
    <dbReference type="NCBI Taxonomy" id="883078"/>
    <lineage>
        <taxon>Bacteria</taxon>
        <taxon>Pseudomonadati</taxon>
        <taxon>Pseudomonadota</taxon>
        <taxon>Alphaproteobacteria</taxon>
        <taxon>Hyphomicrobiales</taxon>
        <taxon>Nitrobacteraceae</taxon>
        <taxon>Afipia</taxon>
    </lineage>
</organism>
<evidence type="ECO:0000259" key="8">
    <source>
        <dbReference type="Pfam" id="PF07238"/>
    </source>
</evidence>
<feature type="transmembrane region" description="Helical" evidence="6">
    <location>
        <begin position="12"/>
        <end position="32"/>
    </location>
</feature>
<dbReference type="Gene3D" id="2.40.10.220">
    <property type="entry name" value="predicted glycosyltransferase like domains"/>
    <property type="match status" value="1"/>
</dbReference>
<dbReference type="GO" id="GO:0035438">
    <property type="term" value="F:cyclic-di-GMP binding"/>
    <property type="evidence" value="ECO:0007669"/>
    <property type="project" value="InterPro"/>
</dbReference>
<dbReference type="GO" id="GO:0022904">
    <property type="term" value="P:respiratory electron transport chain"/>
    <property type="evidence" value="ECO:0007669"/>
    <property type="project" value="InterPro"/>
</dbReference>
<keyword evidence="4 6" id="KW-1133">Transmembrane helix</keyword>
<dbReference type="SUPFAM" id="SSF81342">
    <property type="entry name" value="Transmembrane di-heme cytochromes"/>
    <property type="match status" value="1"/>
</dbReference>
<evidence type="ECO:0000256" key="4">
    <source>
        <dbReference type="ARBA" id="ARBA00022989"/>
    </source>
</evidence>
<keyword evidence="5 6" id="KW-0472">Membrane</keyword>
<evidence type="ECO:0000256" key="1">
    <source>
        <dbReference type="ARBA" id="ARBA00004651"/>
    </source>
</evidence>
<feature type="transmembrane region" description="Helical" evidence="6">
    <location>
        <begin position="52"/>
        <end position="69"/>
    </location>
</feature>
<feature type="domain" description="Cytochrome b561 bacterial/Ni-hydrogenase" evidence="7">
    <location>
        <begin position="8"/>
        <end position="185"/>
    </location>
</feature>
<evidence type="ECO:0000256" key="6">
    <source>
        <dbReference type="SAM" id="Phobius"/>
    </source>
</evidence>
<evidence type="ECO:0000256" key="3">
    <source>
        <dbReference type="ARBA" id="ARBA00022692"/>
    </source>
</evidence>
<keyword evidence="2" id="KW-1003">Cell membrane</keyword>
<evidence type="ECO:0000256" key="5">
    <source>
        <dbReference type="ARBA" id="ARBA00023136"/>
    </source>
</evidence>
<dbReference type="Pfam" id="PF07238">
    <property type="entry name" value="PilZ"/>
    <property type="match status" value="1"/>
</dbReference>
<evidence type="ECO:0000313" key="10">
    <source>
        <dbReference type="Proteomes" id="UP000001096"/>
    </source>
</evidence>
<accession>K8PUU8</accession>
<evidence type="ECO:0000259" key="7">
    <source>
        <dbReference type="Pfam" id="PF01292"/>
    </source>
</evidence>
<keyword evidence="10" id="KW-1185">Reference proteome</keyword>
<feature type="transmembrane region" description="Helical" evidence="6">
    <location>
        <begin position="115"/>
        <end position="141"/>
    </location>
</feature>
<dbReference type="Proteomes" id="UP000001096">
    <property type="component" value="Unassembled WGS sequence"/>
</dbReference>
<dbReference type="Pfam" id="PF01292">
    <property type="entry name" value="Ni_hydr_CYTB"/>
    <property type="match status" value="1"/>
</dbReference>
<dbReference type="GO" id="GO:0009055">
    <property type="term" value="F:electron transfer activity"/>
    <property type="evidence" value="ECO:0007669"/>
    <property type="project" value="InterPro"/>
</dbReference>
<dbReference type="SUPFAM" id="SSF141371">
    <property type="entry name" value="PilZ domain-like"/>
    <property type="match status" value="1"/>
</dbReference>
<name>K8PUU8_9BRAD</name>
<gene>
    <name evidence="9" type="ORF">HMPREF9695_01250</name>
</gene>
<evidence type="ECO:0000256" key="2">
    <source>
        <dbReference type="ARBA" id="ARBA00022475"/>
    </source>
</evidence>
<sequence length="295" mass="32536">MKDRKPGWSWTTRLLHLLLAVSVTHQLFISLVMVVPQDNRPGDILFSLHENVGLATFAIILSYWSWLALRRSDRGARALFPWFSKSARTAVVNDVLAHLASLRRLRLPALEEQPLAAAVHGLGLLTATIMASTGAVAWSSLLPKATTAMIWEVHMTLGNVMWAYLIGHVTLALLHEFAGERRLRRTFSLRFSISNSGTSPLKIKSPRQTSSGSIMEDKRSHPRTRVFKAGTISFGGGAISCTVRNLTAAGALLEIEGPAGIPKKFTLVIVADEFRRACRVVWMSEKRLGVTFDAV</sequence>
<dbReference type="InterPro" id="IPR016174">
    <property type="entry name" value="Di-haem_cyt_TM"/>
</dbReference>